<accession>A0AA36GA87</accession>
<evidence type="ECO:0000256" key="1">
    <source>
        <dbReference type="ARBA" id="ARBA00004123"/>
    </source>
</evidence>
<keyword evidence="3" id="KW-0805">Transcription regulation</keyword>
<name>A0AA36GA87_9BILA</name>
<comment type="subcellular location">
    <subcellularLocation>
        <location evidence="1">Nucleus</location>
    </subcellularLocation>
</comment>
<dbReference type="InterPro" id="IPR004979">
    <property type="entry name" value="TF_AP2"/>
</dbReference>
<evidence type="ECO:0000256" key="4">
    <source>
        <dbReference type="ARBA" id="ARBA00023125"/>
    </source>
</evidence>
<keyword evidence="4" id="KW-0238">DNA-binding</keyword>
<dbReference type="PRINTS" id="PR01748">
    <property type="entry name" value="AP2TNSCPFCT"/>
</dbReference>
<dbReference type="AlphaFoldDB" id="A0AA36GA87"/>
<feature type="region of interest" description="Disordered" evidence="7">
    <location>
        <begin position="1"/>
        <end position="60"/>
    </location>
</feature>
<feature type="compositionally biased region" description="Acidic residues" evidence="7">
    <location>
        <begin position="39"/>
        <end position="60"/>
    </location>
</feature>
<reference evidence="9" key="1">
    <citation type="submission" date="2023-06" db="EMBL/GenBank/DDBJ databases">
        <authorList>
            <person name="Delattre M."/>
        </authorList>
    </citation>
    <scope>NUCLEOTIDE SEQUENCE</scope>
    <source>
        <strain evidence="9">AF72</strain>
    </source>
</reference>
<organism evidence="9 10">
    <name type="scientific">Mesorhabditis spiculigera</name>
    <dbReference type="NCBI Taxonomy" id="96644"/>
    <lineage>
        <taxon>Eukaryota</taxon>
        <taxon>Metazoa</taxon>
        <taxon>Ecdysozoa</taxon>
        <taxon>Nematoda</taxon>
        <taxon>Chromadorea</taxon>
        <taxon>Rhabditida</taxon>
        <taxon>Rhabditina</taxon>
        <taxon>Rhabditomorpha</taxon>
        <taxon>Rhabditoidea</taxon>
        <taxon>Rhabditidae</taxon>
        <taxon>Mesorhabditinae</taxon>
        <taxon>Mesorhabditis</taxon>
    </lineage>
</organism>
<keyword evidence="6" id="KW-0539">Nucleus</keyword>
<feature type="non-terminal residue" evidence="9">
    <location>
        <position position="1"/>
    </location>
</feature>
<evidence type="ECO:0000313" key="9">
    <source>
        <dbReference type="EMBL" id="CAJ0581281.1"/>
    </source>
</evidence>
<dbReference type="GO" id="GO:0000981">
    <property type="term" value="F:DNA-binding transcription factor activity, RNA polymerase II-specific"/>
    <property type="evidence" value="ECO:0007669"/>
    <property type="project" value="TreeGrafter"/>
</dbReference>
<comment type="similarity">
    <text evidence="2">Belongs to the AP-2 family.</text>
</comment>
<evidence type="ECO:0000256" key="3">
    <source>
        <dbReference type="ARBA" id="ARBA00023015"/>
    </source>
</evidence>
<feature type="domain" description="Transcription factor AP-2 C-terminal" evidence="8">
    <location>
        <begin position="88"/>
        <end position="287"/>
    </location>
</feature>
<dbReference type="Pfam" id="PF03299">
    <property type="entry name" value="TF_AP-2"/>
    <property type="match status" value="1"/>
</dbReference>
<evidence type="ECO:0000313" key="10">
    <source>
        <dbReference type="Proteomes" id="UP001177023"/>
    </source>
</evidence>
<evidence type="ECO:0000259" key="8">
    <source>
        <dbReference type="Pfam" id="PF03299"/>
    </source>
</evidence>
<protein>
    <recommendedName>
        <fullName evidence="8">Transcription factor AP-2 C-terminal domain-containing protein</fullName>
    </recommendedName>
</protein>
<evidence type="ECO:0000256" key="7">
    <source>
        <dbReference type="SAM" id="MobiDB-lite"/>
    </source>
</evidence>
<dbReference type="GO" id="GO:0000977">
    <property type="term" value="F:RNA polymerase II transcription regulatory region sequence-specific DNA binding"/>
    <property type="evidence" value="ECO:0007669"/>
    <property type="project" value="TreeGrafter"/>
</dbReference>
<dbReference type="EMBL" id="CATQJA010002663">
    <property type="protein sequence ID" value="CAJ0581281.1"/>
    <property type="molecule type" value="Genomic_DNA"/>
</dbReference>
<proteinExistence type="inferred from homology"/>
<evidence type="ECO:0000256" key="5">
    <source>
        <dbReference type="ARBA" id="ARBA00023163"/>
    </source>
</evidence>
<feature type="compositionally biased region" description="Basic and acidic residues" evidence="7">
    <location>
        <begin position="15"/>
        <end position="30"/>
    </location>
</feature>
<evidence type="ECO:0000256" key="6">
    <source>
        <dbReference type="ARBA" id="ARBA00023242"/>
    </source>
</evidence>
<sequence length="307" mass="34246">MQTVRRRPLNALKELGLKGKMREAGRASKESKHRRLEPEAEDDEDEDDVEDEEAAEEDESILENPLLKRFGDAGYQLGDEILPYHNVYCSVPGRTSLLSSTTKYKVTVGEIQRRISPPECLNASLLGGILRKAKAKDGGKTLRDSLRRIGLALPAGRRKQAIVTAWTALVEEEAVHMAKDFQLVCEKEFRAREFGIYLTKIGLAREGGAGKRREALEATKRIIDELAELVASDRTPLTAPLPISPRSMPFVDPAIQHHLAHFTLVTHGFGSLAVRAVLGCVGRMVDESLHFLDRAFPPNHGYQIMYR</sequence>
<dbReference type="PANTHER" id="PTHR10812">
    <property type="entry name" value="TRANSCRIPTION FACTOR AP-2"/>
    <property type="match status" value="1"/>
</dbReference>
<dbReference type="Proteomes" id="UP001177023">
    <property type="component" value="Unassembled WGS sequence"/>
</dbReference>
<dbReference type="GO" id="GO:0005634">
    <property type="term" value="C:nucleus"/>
    <property type="evidence" value="ECO:0007669"/>
    <property type="project" value="UniProtKB-SubCell"/>
</dbReference>
<evidence type="ECO:0000256" key="2">
    <source>
        <dbReference type="ARBA" id="ARBA00007770"/>
    </source>
</evidence>
<keyword evidence="10" id="KW-1185">Reference proteome</keyword>
<gene>
    <name evidence="9" type="ORF">MSPICULIGERA_LOCUS19445</name>
</gene>
<dbReference type="InterPro" id="IPR013854">
    <property type="entry name" value="TF_AP2_C"/>
</dbReference>
<keyword evidence="5" id="KW-0804">Transcription</keyword>
<dbReference type="PANTHER" id="PTHR10812:SF17">
    <property type="entry name" value="TRANSCRIPTION FACTOR AP-2, ISOFORM D"/>
    <property type="match status" value="1"/>
</dbReference>
<comment type="caution">
    <text evidence="9">The sequence shown here is derived from an EMBL/GenBank/DDBJ whole genome shotgun (WGS) entry which is preliminary data.</text>
</comment>
<dbReference type="GO" id="GO:0042127">
    <property type="term" value="P:regulation of cell population proliferation"/>
    <property type="evidence" value="ECO:0007669"/>
    <property type="project" value="TreeGrafter"/>
</dbReference>